<comment type="subcellular location">
    <subcellularLocation>
        <location evidence="1">Cell membrane</location>
        <topology evidence="1">Multi-pass membrane protein</topology>
    </subcellularLocation>
</comment>
<dbReference type="InterPro" id="IPR050250">
    <property type="entry name" value="Macrolide_Exporter_MacB"/>
</dbReference>
<accession>A0A6L6Q8H5</accession>
<keyword evidence="5 6" id="KW-0472">Membrane</keyword>
<dbReference type="InterPro" id="IPR003838">
    <property type="entry name" value="ABC3_permease_C"/>
</dbReference>
<proteinExistence type="predicted"/>
<dbReference type="Pfam" id="PF02687">
    <property type="entry name" value="FtsX"/>
    <property type="match status" value="1"/>
</dbReference>
<sequence length="438" mass="48301">MFTYYFKLGVRSLRRNPALTALMVLTLAIGVAASIATLTILHVMSGDPIPAKSERLLVPLVDNGPTQGYTPGDKPNDRQLSYIDASNMLASKQGDRRTAMYGVAGPVEPARKDLNVFTASGMAPTGDFFAMFDVPFLYGHGWTEAHDAAGADVVVLSRKLSEKLYGNENPVGRRLTMMGYEYQITGVIDRWDPIPRFHRIIGSNGGAFGNEDEFFIPFATAIRHQYSHNGSMNCTADRDPGFDALLKSECTWIQFWFELHSPGDRPALHSWLNAYAAEQNKLGRMKRNAPTKLYNLMEWLEFLKVVGNDNKLSAWLAFGFLLLCLVNTIGLLLAKFSVRAPEIGVRRALGASRKEIFTQFLIETTVVGLAGGLTGLLLAFGALALIAMQSKQLTVVAHMDWFMLLLTFVMAVLSAMLAGLLPTWRACQVTPALQLKSQ</sequence>
<dbReference type="OrthoDB" id="8735006at2"/>
<keyword evidence="2" id="KW-1003">Cell membrane</keyword>
<evidence type="ECO:0000256" key="5">
    <source>
        <dbReference type="ARBA" id="ARBA00023136"/>
    </source>
</evidence>
<feature type="transmembrane region" description="Helical" evidence="6">
    <location>
        <begin position="21"/>
        <end position="44"/>
    </location>
</feature>
<organism evidence="9 10">
    <name type="scientific">Pseudoduganella ginsengisoli</name>
    <dbReference type="NCBI Taxonomy" id="1462440"/>
    <lineage>
        <taxon>Bacteria</taxon>
        <taxon>Pseudomonadati</taxon>
        <taxon>Pseudomonadota</taxon>
        <taxon>Betaproteobacteria</taxon>
        <taxon>Burkholderiales</taxon>
        <taxon>Oxalobacteraceae</taxon>
        <taxon>Telluria group</taxon>
        <taxon>Pseudoduganella</taxon>
    </lineage>
</organism>
<evidence type="ECO:0000256" key="2">
    <source>
        <dbReference type="ARBA" id="ARBA00022475"/>
    </source>
</evidence>
<dbReference type="AlphaFoldDB" id="A0A6L6Q8H5"/>
<evidence type="ECO:0000259" key="7">
    <source>
        <dbReference type="Pfam" id="PF02687"/>
    </source>
</evidence>
<feature type="transmembrane region" description="Helical" evidence="6">
    <location>
        <begin position="401"/>
        <end position="421"/>
    </location>
</feature>
<evidence type="ECO:0000259" key="8">
    <source>
        <dbReference type="Pfam" id="PF12704"/>
    </source>
</evidence>
<evidence type="ECO:0000256" key="6">
    <source>
        <dbReference type="SAM" id="Phobius"/>
    </source>
</evidence>
<dbReference type="Pfam" id="PF12704">
    <property type="entry name" value="MacB_PCD"/>
    <property type="match status" value="1"/>
</dbReference>
<dbReference type="GO" id="GO:0005886">
    <property type="term" value="C:plasma membrane"/>
    <property type="evidence" value="ECO:0007669"/>
    <property type="project" value="UniProtKB-SubCell"/>
</dbReference>
<feature type="domain" description="MacB-like periplasmic core" evidence="8">
    <location>
        <begin position="20"/>
        <end position="227"/>
    </location>
</feature>
<evidence type="ECO:0000313" key="10">
    <source>
        <dbReference type="Proteomes" id="UP000484015"/>
    </source>
</evidence>
<dbReference type="GO" id="GO:0022857">
    <property type="term" value="F:transmembrane transporter activity"/>
    <property type="evidence" value="ECO:0007669"/>
    <property type="project" value="TreeGrafter"/>
</dbReference>
<keyword evidence="10" id="KW-1185">Reference proteome</keyword>
<gene>
    <name evidence="9" type="ORF">GM668_29265</name>
</gene>
<keyword evidence="3 6" id="KW-0812">Transmembrane</keyword>
<comment type="caution">
    <text evidence="9">The sequence shown here is derived from an EMBL/GenBank/DDBJ whole genome shotgun (WGS) entry which is preliminary data.</text>
</comment>
<keyword evidence="4 6" id="KW-1133">Transmembrane helix</keyword>
<dbReference type="RefSeq" id="WP_155442507.1">
    <property type="nucleotide sequence ID" value="NZ_WNLA01000040.1"/>
</dbReference>
<reference evidence="9 10" key="1">
    <citation type="submission" date="2019-11" db="EMBL/GenBank/DDBJ databases">
        <title>Type strains purchased from KCTC, JCM and DSMZ.</title>
        <authorList>
            <person name="Lu H."/>
        </authorList>
    </citation>
    <scope>NUCLEOTIDE SEQUENCE [LARGE SCALE GENOMIC DNA]</scope>
    <source>
        <strain evidence="9 10">KCTC 42409</strain>
    </source>
</reference>
<evidence type="ECO:0000256" key="3">
    <source>
        <dbReference type="ARBA" id="ARBA00022692"/>
    </source>
</evidence>
<dbReference type="EMBL" id="WNLA01000040">
    <property type="protein sequence ID" value="MTW06173.1"/>
    <property type="molecule type" value="Genomic_DNA"/>
</dbReference>
<dbReference type="PANTHER" id="PTHR30572:SF18">
    <property type="entry name" value="ABC-TYPE MACROLIDE FAMILY EXPORT SYSTEM PERMEASE COMPONENT 2"/>
    <property type="match status" value="1"/>
</dbReference>
<dbReference type="PANTHER" id="PTHR30572">
    <property type="entry name" value="MEMBRANE COMPONENT OF TRANSPORTER-RELATED"/>
    <property type="match status" value="1"/>
</dbReference>
<dbReference type="Proteomes" id="UP000484015">
    <property type="component" value="Unassembled WGS sequence"/>
</dbReference>
<evidence type="ECO:0000256" key="4">
    <source>
        <dbReference type="ARBA" id="ARBA00022989"/>
    </source>
</evidence>
<feature type="domain" description="ABC3 transporter permease C-terminal" evidence="7">
    <location>
        <begin position="316"/>
        <end position="430"/>
    </location>
</feature>
<feature type="transmembrane region" description="Helical" evidence="6">
    <location>
        <begin position="312"/>
        <end position="336"/>
    </location>
</feature>
<feature type="transmembrane region" description="Helical" evidence="6">
    <location>
        <begin position="356"/>
        <end position="389"/>
    </location>
</feature>
<name>A0A6L6Q8H5_9BURK</name>
<evidence type="ECO:0000313" key="9">
    <source>
        <dbReference type="EMBL" id="MTW06173.1"/>
    </source>
</evidence>
<protein>
    <submittedName>
        <fullName evidence="9">FtsX-like permease family protein</fullName>
    </submittedName>
</protein>
<evidence type="ECO:0000256" key="1">
    <source>
        <dbReference type="ARBA" id="ARBA00004651"/>
    </source>
</evidence>
<dbReference type="InterPro" id="IPR025857">
    <property type="entry name" value="MacB_PCD"/>
</dbReference>